<evidence type="ECO:0000259" key="5">
    <source>
        <dbReference type="PROSITE" id="PS50823"/>
    </source>
</evidence>
<evidence type="ECO:0000259" key="6">
    <source>
        <dbReference type="PROSITE" id="PS51713"/>
    </source>
</evidence>
<comment type="caution">
    <text evidence="7">The sequence shown here is derived from an EMBL/GenBank/DDBJ whole genome shotgun (WGS) entry which is preliminary data.</text>
</comment>
<evidence type="ECO:0000256" key="2">
    <source>
        <dbReference type="ARBA" id="ARBA00022741"/>
    </source>
</evidence>
<dbReference type="PROSITE" id="PS51713">
    <property type="entry name" value="G_ERA"/>
    <property type="match status" value="1"/>
</dbReference>
<reference evidence="7" key="1">
    <citation type="submission" date="2016-10" db="EMBL/GenBank/DDBJ databases">
        <title>Sequence of Gallionella enrichment culture.</title>
        <authorList>
            <person name="Poehlein A."/>
            <person name="Muehling M."/>
            <person name="Daniel R."/>
        </authorList>
    </citation>
    <scope>NUCLEOTIDE SEQUENCE</scope>
</reference>
<dbReference type="InterPro" id="IPR030388">
    <property type="entry name" value="G_ERA_dom"/>
</dbReference>
<dbReference type="GO" id="GO:0005829">
    <property type="term" value="C:cytosol"/>
    <property type="evidence" value="ECO:0007669"/>
    <property type="project" value="TreeGrafter"/>
</dbReference>
<dbReference type="Gene3D" id="3.30.300.20">
    <property type="match status" value="1"/>
</dbReference>
<dbReference type="NCBIfam" id="NF000908">
    <property type="entry name" value="PRK00089.1"/>
    <property type="match status" value="1"/>
</dbReference>
<dbReference type="PANTHER" id="PTHR42698:SF1">
    <property type="entry name" value="GTPASE ERA, MITOCHONDRIAL"/>
    <property type="match status" value="1"/>
</dbReference>
<dbReference type="AlphaFoldDB" id="A0A1J5PQF8"/>
<organism evidence="7">
    <name type="scientific">mine drainage metagenome</name>
    <dbReference type="NCBI Taxonomy" id="410659"/>
    <lineage>
        <taxon>unclassified sequences</taxon>
        <taxon>metagenomes</taxon>
        <taxon>ecological metagenomes</taxon>
    </lineage>
</organism>
<gene>
    <name evidence="7" type="primary">era_13</name>
    <name evidence="7" type="ORF">GALL_449940</name>
</gene>
<feature type="domain" description="KH type-2" evidence="5">
    <location>
        <begin position="209"/>
        <end position="287"/>
    </location>
</feature>
<dbReference type="GO" id="GO:0019843">
    <property type="term" value="F:rRNA binding"/>
    <property type="evidence" value="ECO:0007669"/>
    <property type="project" value="TreeGrafter"/>
</dbReference>
<dbReference type="InterPro" id="IPR006073">
    <property type="entry name" value="GTP-bd"/>
</dbReference>
<name>A0A1J5PQF8_9ZZZZ</name>
<evidence type="ECO:0000256" key="3">
    <source>
        <dbReference type="ARBA" id="ARBA00022884"/>
    </source>
</evidence>
<dbReference type="NCBIfam" id="TIGR00436">
    <property type="entry name" value="era"/>
    <property type="match status" value="1"/>
</dbReference>
<dbReference type="PROSITE" id="PS50823">
    <property type="entry name" value="KH_TYPE_2"/>
    <property type="match status" value="1"/>
</dbReference>
<dbReference type="NCBIfam" id="TIGR00231">
    <property type="entry name" value="small_GTP"/>
    <property type="match status" value="1"/>
</dbReference>
<evidence type="ECO:0000313" key="7">
    <source>
        <dbReference type="EMBL" id="OIQ73370.1"/>
    </source>
</evidence>
<dbReference type="PANTHER" id="PTHR42698">
    <property type="entry name" value="GTPASE ERA"/>
    <property type="match status" value="1"/>
</dbReference>
<dbReference type="EMBL" id="MLJW01002893">
    <property type="protein sequence ID" value="OIQ73370.1"/>
    <property type="molecule type" value="Genomic_DNA"/>
</dbReference>
<dbReference type="Gene3D" id="3.40.50.300">
    <property type="entry name" value="P-loop containing nucleotide triphosphate hydrolases"/>
    <property type="match status" value="1"/>
</dbReference>
<dbReference type="InterPro" id="IPR005225">
    <property type="entry name" value="Small_GTP-bd"/>
</dbReference>
<dbReference type="CDD" id="cd22534">
    <property type="entry name" value="KH-II_Era"/>
    <property type="match status" value="1"/>
</dbReference>
<dbReference type="InterPro" id="IPR005662">
    <property type="entry name" value="GTPase_Era-like"/>
</dbReference>
<dbReference type="InterPro" id="IPR015946">
    <property type="entry name" value="KH_dom-like_a/b"/>
</dbReference>
<dbReference type="GO" id="GO:0005525">
    <property type="term" value="F:GTP binding"/>
    <property type="evidence" value="ECO:0007669"/>
    <property type="project" value="UniProtKB-KW"/>
</dbReference>
<dbReference type="FunFam" id="3.30.300.20:FF:000003">
    <property type="entry name" value="GTPase Era"/>
    <property type="match status" value="1"/>
</dbReference>
<dbReference type="InterPro" id="IPR027417">
    <property type="entry name" value="P-loop_NTPase"/>
</dbReference>
<keyword evidence="4" id="KW-0342">GTP-binding</keyword>
<protein>
    <submittedName>
        <fullName evidence="7">GTPase Era</fullName>
    </submittedName>
</protein>
<dbReference type="GO" id="GO:0043024">
    <property type="term" value="F:ribosomal small subunit binding"/>
    <property type="evidence" value="ECO:0007669"/>
    <property type="project" value="TreeGrafter"/>
</dbReference>
<keyword evidence="3" id="KW-0694">RNA-binding</keyword>
<dbReference type="SUPFAM" id="SSF52540">
    <property type="entry name" value="P-loop containing nucleoside triphosphate hydrolases"/>
    <property type="match status" value="1"/>
</dbReference>
<dbReference type="Pfam" id="PF01926">
    <property type="entry name" value="MMR_HSR1"/>
    <property type="match status" value="1"/>
</dbReference>
<dbReference type="GO" id="GO:0000028">
    <property type="term" value="P:ribosomal small subunit assembly"/>
    <property type="evidence" value="ECO:0007669"/>
    <property type="project" value="TreeGrafter"/>
</dbReference>
<dbReference type="CDD" id="cd04163">
    <property type="entry name" value="Era"/>
    <property type="match status" value="1"/>
</dbReference>
<sequence>MSKPRSGFVCLVGRPNSGKSTLTNALVGEKVAITSTKPQTTRHTIRAIIDRDDSQLVLVDTPGIHRPRTLLGQRLNEAVREAYSSVDVIAMCLPADEKCGAGDAFIAREIADAGNVKRVAVITKSDLGNRAMMPERLLEVMKLATDHGFVWDEIIPVSAKSGDQTELLVSLLTKLVPEGPALYPSGQVTDEPEDVMIAELIREAALEGVRDEMPHSIAVVVEEITRKPDSKLINIQAFLYVERPSQKSIIIGTGGARLKEIGTDARREIERYLGAPIYLDLRVKVAKEWQRDPKALDRLGF</sequence>
<proteinExistence type="inferred from homology"/>
<comment type="similarity">
    <text evidence="1">Belongs to the TRAFAC class TrmE-Era-EngA-EngB-Septin-like GTPase superfamily. Era GTPase family.</text>
</comment>
<dbReference type="InterPro" id="IPR004044">
    <property type="entry name" value="KH_dom_type_2"/>
</dbReference>
<dbReference type="HAMAP" id="MF_00367">
    <property type="entry name" value="GTPase_Era"/>
    <property type="match status" value="1"/>
</dbReference>
<feature type="domain" description="Era-type G" evidence="6">
    <location>
        <begin position="5"/>
        <end position="178"/>
    </location>
</feature>
<evidence type="ECO:0000256" key="1">
    <source>
        <dbReference type="ARBA" id="ARBA00007921"/>
    </source>
</evidence>
<accession>A0A1J5PQF8</accession>
<evidence type="ECO:0000256" key="4">
    <source>
        <dbReference type="ARBA" id="ARBA00023134"/>
    </source>
</evidence>
<dbReference type="InterPro" id="IPR009019">
    <property type="entry name" value="KH_sf_prok-type"/>
</dbReference>
<keyword evidence="2" id="KW-0547">Nucleotide-binding</keyword>
<dbReference type="SUPFAM" id="SSF54814">
    <property type="entry name" value="Prokaryotic type KH domain (KH-domain type II)"/>
    <property type="match status" value="1"/>
</dbReference>
<dbReference type="Pfam" id="PF07650">
    <property type="entry name" value="KH_2"/>
    <property type="match status" value="1"/>
</dbReference>